<dbReference type="EMBL" id="JFHC01000043">
    <property type="protein sequence ID" value="KDR40304.1"/>
    <property type="molecule type" value="Genomic_DNA"/>
</dbReference>
<comment type="caution">
    <text evidence="1">The sequence shown here is derived from an EMBL/GenBank/DDBJ whole genome shotgun (WGS) entry which is preliminary data.</text>
</comment>
<protein>
    <submittedName>
        <fullName evidence="1">Uncharacterized protein</fullName>
    </submittedName>
</protein>
<evidence type="ECO:0000313" key="2">
    <source>
        <dbReference type="Proteomes" id="UP000027466"/>
    </source>
</evidence>
<name>A0A069PK39_9BURK</name>
<organism evidence="1 2">
    <name type="scientific">Caballeronia glathei</name>
    <dbReference type="NCBI Taxonomy" id="60547"/>
    <lineage>
        <taxon>Bacteria</taxon>
        <taxon>Pseudomonadati</taxon>
        <taxon>Pseudomonadota</taxon>
        <taxon>Betaproteobacteria</taxon>
        <taxon>Burkholderiales</taxon>
        <taxon>Burkholderiaceae</taxon>
        <taxon>Caballeronia</taxon>
    </lineage>
</organism>
<accession>A0A069PK39</accession>
<reference evidence="1 2" key="1">
    <citation type="submission" date="2014-03" db="EMBL/GenBank/DDBJ databases">
        <title>Draft Genome Sequences of Four Burkholderia Strains.</title>
        <authorList>
            <person name="Liu X.Y."/>
            <person name="Li C.X."/>
            <person name="Xu J.H."/>
        </authorList>
    </citation>
    <scope>NUCLEOTIDE SEQUENCE [LARGE SCALE GENOMIC DNA]</scope>
    <source>
        <strain evidence="1 2">DSM 50014</strain>
    </source>
</reference>
<proteinExistence type="predicted"/>
<evidence type="ECO:0000313" key="1">
    <source>
        <dbReference type="EMBL" id="KDR40304.1"/>
    </source>
</evidence>
<dbReference type="RefSeq" id="WP_035927886.1">
    <property type="nucleotide sequence ID" value="NZ_CADFFX010000007.1"/>
</dbReference>
<keyword evidence="2" id="KW-1185">Reference proteome</keyword>
<gene>
    <name evidence="1" type="ORF">BG61_26640</name>
</gene>
<sequence>MSLRSFEHALARLQKVLKLLDEAEKASFAGKVREYAEWLSSYEKNGICFNPDGAAFQAFLTHVKEAEDLERRGAYNDALFAGYEALRVLSSPKLRAARCVALADLPSAPDDFLGDIPGIPGSGGVASGP</sequence>
<dbReference type="Proteomes" id="UP000027466">
    <property type="component" value="Unassembled WGS sequence"/>
</dbReference>
<dbReference type="AlphaFoldDB" id="A0A069PK39"/>